<dbReference type="SMART" id="SM00409">
    <property type="entry name" value="IG"/>
    <property type="match status" value="1"/>
</dbReference>
<proteinExistence type="predicted"/>
<reference evidence="5" key="1">
    <citation type="submission" date="2019-08" db="EMBL/GenBank/DDBJ databases">
        <title>Three high-quality genomes provides insights into domestication of ducks.</title>
        <authorList>
            <person name="Hou Z.C."/>
            <person name="Zhu F."/>
            <person name="Yin Z.T."/>
            <person name="Zhang F."/>
        </authorList>
    </citation>
    <scope>NUCLEOTIDE SEQUENCE [LARGE SCALE GENOMIC DNA]</scope>
</reference>
<dbReference type="InterPro" id="IPR007110">
    <property type="entry name" value="Ig-like_dom"/>
</dbReference>
<dbReference type="InterPro" id="IPR003599">
    <property type="entry name" value="Ig_sub"/>
</dbReference>
<evidence type="ECO:0000256" key="3">
    <source>
        <dbReference type="SAM" id="MobiDB-lite"/>
    </source>
</evidence>
<dbReference type="GO" id="GO:0005886">
    <property type="term" value="C:plasma membrane"/>
    <property type="evidence" value="ECO:0007669"/>
    <property type="project" value="TreeGrafter"/>
</dbReference>
<dbReference type="InterPro" id="IPR013783">
    <property type="entry name" value="Ig-like_fold"/>
</dbReference>
<dbReference type="Gene3D" id="2.60.40.10">
    <property type="entry name" value="Immunoglobulins"/>
    <property type="match status" value="1"/>
</dbReference>
<dbReference type="AlphaFoldDB" id="A0A8B9ZFJ0"/>
<name>A0A8B9ZFJ0_ANAPL</name>
<evidence type="ECO:0000313" key="5">
    <source>
        <dbReference type="Ensembl" id="ENSAPLP00020013922.1"/>
    </source>
</evidence>
<feature type="compositionally biased region" description="Low complexity" evidence="3">
    <location>
        <begin position="1"/>
        <end position="18"/>
    </location>
</feature>
<evidence type="ECO:0000256" key="1">
    <source>
        <dbReference type="ARBA" id="ARBA00023157"/>
    </source>
</evidence>
<keyword evidence="2" id="KW-0393">Immunoglobulin domain</keyword>
<organism evidence="5 6">
    <name type="scientific">Anas platyrhynchos</name>
    <name type="common">Mallard</name>
    <name type="synonym">Anas boschas</name>
    <dbReference type="NCBI Taxonomy" id="8839"/>
    <lineage>
        <taxon>Eukaryota</taxon>
        <taxon>Metazoa</taxon>
        <taxon>Chordata</taxon>
        <taxon>Craniata</taxon>
        <taxon>Vertebrata</taxon>
        <taxon>Euteleostomi</taxon>
        <taxon>Archelosauria</taxon>
        <taxon>Archosauria</taxon>
        <taxon>Dinosauria</taxon>
        <taxon>Saurischia</taxon>
        <taxon>Theropoda</taxon>
        <taxon>Coelurosauria</taxon>
        <taxon>Aves</taxon>
        <taxon>Neognathae</taxon>
        <taxon>Galloanserae</taxon>
        <taxon>Anseriformes</taxon>
        <taxon>Anatidae</taxon>
        <taxon>Anatinae</taxon>
        <taxon>Anas</taxon>
    </lineage>
</organism>
<reference evidence="5" key="2">
    <citation type="submission" date="2025-08" db="UniProtKB">
        <authorList>
            <consortium name="Ensembl"/>
        </authorList>
    </citation>
    <scope>IDENTIFICATION</scope>
</reference>
<dbReference type="GO" id="GO:0098632">
    <property type="term" value="F:cell-cell adhesion mediator activity"/>
    <property type="evidence" value="ECO:0007669"/>
    <property type="project" value="TreeGrafter"/>
</dbReference>
<feature type="domain" description="Ig-like" evidence="4">
    <location>
        <begin position="27"/>
        <end position="107"/>
    </location>
</feature>
<evidence type="ECO:0000256" key="2">
    <source>
        <dbReference type="ARBA" id="ARBA00023319"/>
    </source>
</evidence>
<keyword evidence="1" id="KW-1015">Disulfide bond</keyword>
<reference evidence="5" key="3">
    <citation type="submission" date="2025-09" db="UniProtKB">
        <authorList>
            <consortium name="Ensembl"/>
        </authorList>
    </citation>
    <scope>IDENTIFICATION</scope>
</reference>
<dbReference type="SUPFAM" id="SSF48726">
    <property type="entry name" value="Immunoglobulin"/>
    <property type="match status" value="1"/>
</dbReference>
<dbReference type="SMART" id="SM00408">
    <property type="entry name" value="IGc2"/>
    <property type="match status" value="1"/>
</dbReference>
<dbReference type="Proteomes" id="UP000694400">
    <property type="component" value="Chromosome 19"/>
</dbReference>
<sequence>AWDLAPAHSPRPCSSSSSPEPPGAEDPQEETLRVPSEHSVLEGGEVRLECQAEGQPPPQISWLKDGQPLQLVADGPRLSLGAVGPADTGVYVCVAANEAGEASRAFSLLVMGACLPWAGGADPGEQLRDDIPFIGDRDAQYFGVSYGWGNRKKGAGWV</sequence>
<dbReference type="InterPro" id="IPR013098">
    <property type="entry name" value="Ig_I-set"/>
</dbReference>
<accession>A0A8B9ZFJ0</accession>
<protein>
    <recommendedName>
        <fullName evidence="4">Ig-like domain-containing protein</fullName>
    </recommendedName>
</protein>
<dbReference type="PROSITE" id="PS50835">
    <property type="entry name" value="IG_LIKE"/>
    <property type="match status" value="1"/>
</dbReference>
<feature type="compositionally biased region" description="Basic and acidic residues" evidence="3">
    <location>
        <begin position="30"/>
        <end position="40"/>
    </location>
</feature>
<dbReference type="InterPro" id="IPR003598">
    <property type="entry name" value="Ig_sub2"/>
</dbReference>
<dbReference type="InterPro" id="IPR036179">
    <property type="entry name" value="Ig-like_dom_sf"/>
</dbReference>
<dbReference type="Ensembl" id="ENSAPLT00020014990.1">
    <property type="protein sequence ID" value="ENSAPLP00020013922.1"/>
    <property type="gene ID" value="ENSAPLG00020010140.1"/>
</dbReference>
<dbReference type="PANTHER" id="PTHR10075">
    <property type="entry name" value="BASIGIN RELATED"/>
    <property type="match status" value="1"/>
</dbReference>
<feature type="region of interest" description="Disordered" evidence="3">
    <location>
        <begin position="1"/>
        <end position="40"/>
    </location>
</feature>
<dbReference type="GO" id="GO:0030424">
    <property type="term" value="C:axon"/>
    <property type="evidence" value="ECO:0007669"/>
    <property type="project" value="TreeGrafter"/>
</dbReference>
<dbReference type="GO" id="GO:0007411">
    <property type="term" value="P:axon guidance"/>
    <property type="evidence" value="ECO:0007669"/>
    <property type="project" value="TreeGrafter"/>
</dbReference>
<dbReference type="PANTHER" id="PTHR10075:SF103">
    <property type="entry name" value="ROUNDABOUT HOMOLOG 4"/>
    <property type="match status" value="1"/>
</dbReference>
<evidence type="ECO:0000313" key="6">
    <source>
        <dbReference type="Proteomes" id="UP000694400"/>
    </source>
</evidence>
<evidence type="ECO:0000259" key="4">
    <source>
        <dbReference type="PROSITE" id="PS50835"/>
    </source>
</evidence>
<dbReference type="FunFam" id="2.60.40.10:FF:000032">
    <property type="entry name" value="palladin isoform X1"/>
    <property type="match status" value="1"/>
</dbReference>
<dbReference type="GO" id="GO:0070593">
    <property type="term" value="P:dendrite self-avoidance"/>
    <property type="evidence" value="ECO:0007669"/>
    <property type="project" value="TreeGrafter"/>
</dbReference>
<dbReference type="GO" id="GO:0007156">
    <property type="term" value="P:homophilic cell adhesion via plasma membrane adhesion molecules"/>
    <property type="evidence" value="ECO:0007669"/>
    <property type="project" value="TreeGrafter"/>
</dbReference>
<dbReference type="Pfam" id="PF07679">
    <property type="entry name" value="I-set"/>
    <property type="match status" value="1"/>
</dbReference>